<comment type="caution">
    <text evidence="4">The sequence shown here is derived from an EMBL/GenBank/DDBJ whole genome shotgun (WGS) entry which is preliminary data.</text>
</comment>
<dbReference type="PANTHER" id="PTHR47643:SF2">
    <property type="entry name" value="TPR DOMAIN PROTEIN (AFU_ORTHOLOGUE AFUA_5G12710)"/>
    <property type="match status" value="1"/>
</dbReference>
<proteinExistence type="predicted"/>
<dbReference type="InterPro" id="IPR053209">
    <property type="entry name" value="Gramillin-biosynth_MTr"/>
</dbReference>
<dbReference type="PROSITE" id="PS50005">
    <property type="entry name" value="TPR"/>
    <property type="match status" value="1"/>
</dbReference>
<dbReference type="InterPro" id="IPR046341">
    <property type="entry name" value="SET_dom_sf"/>
</dbReference>
<sequence>MEPPTPPPPYTSQPSASTVSPTAPTVQVTSPMEPSIVTPAQKLEMVQAELEVAKFRLRQQARERQGLRRVASSRASVLQRLAPKVIVQSPRPQLERMPGQTPELSVPKLDQRRIAWNMILSEAHTPSACSMASLTKIMLRDLSMETHHYNTMLILCAVSVSAMHSSMQTCIAVEDENGDHELLTIHDFAVTNHLSREIQIGSFFVVKEPFFRTVLDEACVLCIDHPSDILFLDPDDPMLPRAWRTNVVKNSPTQWKQAGNEALRCDDPIEAERCYSRALAAMTASQAKDVVGGIVHRNRAQARLCLERWDGAYNDAIAGMRPLSAEQDDFVDFQNMKAFYRAGRAAYELGAYDRAHSAYTSVTRIAPNDVDGLRELKRTEARMAEQVTGINFWAATGPQAHGTKVDHADFLRRTEARQTPTHGRGLFAVEAIACGDIILCEKALAFVPSPAVPESFHLVIPPAATRGTFGTQSNMWTAVIQKILANPSIGPRLLSLYAGPNYSPLDNLNIPMLDGRPVVDIFRVENIIEYNSFGYAHDANLTSFGNAALATPGMDNKDGSMGLWLHSSAINHSCLYNAEHSFIGDMIIFRATRDIAKDEEITTLYKEVNACYETRDAALRTWGFSCDCKLCEADRTCPALPRRKHLLRQAKEVLERLPVLNATLEPRSVVMMFEDLLAQIEDTYPEEFYRGLPRPGLITLNRYCAFAYSRSDPDKSLQHALAVIDAHGYKLTITGEDLEFDRTNAMSAPQVVDQLMNASRIYEGKGQIGLVSGLRELALEMYIVINGEPSGFETRYGKAREHRSAGV</sequence>
<evidence type="ECO:0000256" key="2">
    <source>
        <dbReference type="SAM" id="MobiDB-lite"/>
    </source>
</evidence>
<dbReference type="PROSITE" id="PS50280">
    <property type="entry name" value="SET"/>
    <property type="match status" value="1"/>
</dbReference>
<organism evidence="4 5">
    <name type="scientific">Aureobasidium melanogenum</name>
    <name type="common">Aureobasidium pullulans var. melanogenum</name>
    <dbReference type="NCBI Taxonomy" id="46634"/>
    <lineage>
        <taxon>Eukaryota</taxon>
        <taxon>Fungi</taxon>
        <taxon>Dikarya</taxon>
        <taxon>Ascomycota</taxon>
        <taxon>Pezizomycotina</taxon>
        <taxon>Dothideomycetes</taxon>
        <taxon>Dothideomycetidae</taxon>
        <taxon>Dothideales</taxon>
        <taxon>Saccotheciaceae</taxon>
        <taxon>Aureobasidium</taxon>
    </lineage>
</organism>
<dbReference type="SUPFAM" id="SSF82199">
    <property type="entry name" value="SET domain"/>
    <property type="match status" value="1"/>
</dbReference>
<gene>
    <name evidence="4" type="ORF">KCU76_g7905</name>
</gene>
<dbReference type="InterPro" id="IPR001214">
    <property type="entry name" value="SET_dom"/>
</dbReference>
<dbReference type="InterPro" id="IPR011990">
    <property type="entry name" value="TPR-like_helical_dom_sf"/>
</dbReference>
<dbReference type="PANTHER" id="PTHR47643">
    <property type="entry name" value="TPR DOMAIN PROTEIN (AFU_ORTHOLOGUE AFUA_5G12710)"/>
    <property type="match status" value="1"/>
</dbReference>
<feature type="domain" description="SET" evidence="3">
    <location>
        <begin position="412"/>
        <end position="606"/>
    </location>
</feature>
<evidence type="ECO:0000256" key="1">
    <source>
        <dbReference type="PROSITE-ProRule" id="PRU00339"/>
    </source>
</evidence>
<dbReference type="SUPFAM" id="SSF48452">
    <property type="entry name" value="TPR-like"/>
    <property type="match status" value="1"/>
</dbReference>
<dbReference type="EMBL" id="JAHFXF010000294">
    <property type="protein sequence ID" value="KAG9690785.1"/>
    <property type="molecule type" value="Genomic_DNA"/>
</dbReference>
<feature type="compositionally biased region" description="Polar residues" evidence="2">
    <location>
        <begin position="19"/>
        <end position="32"/>
    </location>
</feature>
<reference evidence="4" key="1">
    <citation type="journal article" date="2021" name="J Fungi (Basel)">
        <title>Virulence traits and population genomics of the black yeast Aureobasidium melanogenum.</title>
        <authorList>
            <person name="Cernosa A."/>
            <person name="Sun X."/>
            <person name="Gostincar C."/>
            <person name="Fang C."/>
            <person name="Gunde-Cimerman N."/>
            <person name="Song Z."/>
        </authorList>
    </citation>
    <scope>NUCLEOTIDE SEQUENCE</scope>
    <source>
        <strain evidence="4">EXF-9911</strain>
    </source>
</reference>
<name>A0A9P8EJX8_AURME</name>
<feature type="non-terminal residue" evidence="4">
    <location>
        <position position="1"/>
    </location>
</feature>
<evidence type="ECO:0000259" key="3">
    <source>
        <dbReference type="PROSITE" id="PS50280"/>
    </source>
</evidence>
<dbReference type="Gene3D" id="2.170.270.10">
    <property type="entry name" value="SET domain"/>
    <property type="match status" value="1"/>
</dbReference>
<feature type="region of interest" description="Disordered" evidence="2">
    <location>
        <begin position="1"/>
        <end position="32"/>
    </location>
</feature>
<dbReference type="SMART" id="SM00317">
    <property type="entry name" value="SET"/>
    <property type="match status" value="1"/>
</dbReference>
<evidence type="ECO:0000313" key="5">
    <source>
        <dbReference type="Proteomes" id="UP000779574"/>
    </source>
</evidence>
<dbReference type="Gene3D" id="1.25.40.10">
    <property type="entry name" value="Tetratricopeptide repeat domain"/>
    <property type="match status" value="1"/>
</dbReference>
<evidence type="ECO:0000313" key="4">
    <source>
        <dbReference type="EMBL" id="KAG9690785.1"/>
    </source>
</evidence>
<accession>A0A9P8EJX8</accession>
<dbReference type="Pfam" id="PF00856">
    <property type="entry name" value="SET"/>
    <property type="match status" value="1"/>
</dbReference>
<dbReference type="CDD" id="cd20071">
    <property type="entry name" value="SET_SMYD"/>
    <property type="match status" value="1"/>
</dbReference>
<dbReference type="InterPro" id="IPR019734">
    <property type="entry name" value="TPR_rpt"/>
</dbReference>
<dbReference type="AlphaFoldDB" id="A0A9P8EJX8"/>
<dbReference type="OrthoDB" id="438641at2759"/>
<feature type="compositionally biased region" description="Pro residues" evidence="2">
    <location>
        <begin position="1"/>
        <end position="11"/>
    </location>
</feature>
<reference evidence="4" key="2">
    <citation type="submission" date="2021-08" db="EMBL/GenBank/DDBJ databases">
        <authorList>
            <person name="Gostincar C."/>
            <person name="Sun X."/>
            <person name="Song Z."/>
            <person name="Gunde-Cimerman N."/>
        </authorList>
    </citation>
    <scope>NUCLEOTIDE SEQUENCE</scope>
    <source>
        <strain evidence="4">EXF-9911</strain>
    </source>
</reference>
<feature type="repeat" description="TPR" evidence="1">
    <location>
        <begin position="336"/>
        <end position="369"/>
    </location>
</feature>
<protein>
    <submittedName>
        <fullName evidence="4">SET domain-containing protein</fullName>
    </submittedName>
</protein>
<keyword evidence="1" id="KW-0802">TPR repeat</keyword>
<dbReference type="Proteomes" id="UP000779574">
    <property type="component" value="Unassembled WGS sequence"/>
</dbReference>